<gene>
    <name evidence="2" type="ORF">HDA36_002469</name>
</gene>
<evidence type="ECO:0000313" key="2">
    <source>
        <dbReference type="EMBL" id="MBB5432385.1"/>
    </source>
</evidence>
<evidence type="ECO:0000256" key="1">
    <source>
        <dbReference type="SAM" id="Phobius"/>
    </source>
</evidence>
<accession>A0A7W8VDT0</accession>
<evidence type="ECO:0000313" key="3">
    <source>
        <dbReference type="Proteomes" id="UP000572635"/>
    </source>
</evidence>
<reference evidence="2 3" key="1">
    <citation type="submission" date="2020-08" db="EMBL/GenBank/DDBJ databases">
        <title>Sequencing the genomes of 1000 actinobacteria strains.</title>
        <authorList>
            <person name="Klenk H.-P."/>
        </authorList>
    </citation>
    <scope>NUCLEOTIDE SEQUENCE [LARGE SCALE GENOMIC DNA]</scope>
    <source>
        <strain evidence="2 3">DSM 44551</strain>
    </source>
</reference>
<sequence>MRAVLAVAAAAAVWVVGSIAVGMGVEAVAPVDQITGDLGRIAWYALPQLPLTFLMVLATALVYGRSRLRTALGAVVVLTPPAVDLVADLVLSVGAGTPGSVIAVRALCFVAGAAAAWWAVLPAAEQENVFARPRR</sequence>
<feature type="transmembrane region" description="Helical" evidence="1">
    <location>
        <begin position="71"/>
        <end position="96"/>
    </location>
</feature>
<protein>
    <submittedName>
        <fullName evidence="2">Uncharacterized protein</fullName>
    </submittedName>
</protein>
<keyword evidence="3" id="KW-1185">Reference proteome</keyword>
<proteinExistence type="predicted"/>
<organism evidence="2 3">
    <name type="scientific">Nocardiopsis composta</name>
    <dbReference type="NCBI Taxonomy" id="157465"/>
    <lineage>
        <taxon>Bacteria</taxon>
        <taxon>Bacillati</taxon>
        <taxon>Actinomycetota</taxon>
        <taxon>Actinomycetes</taxon>
        <taxon>Streptosporangiales</taxon>
        <taxon>Nocardiopsidaceae</taxon>
        <taxon>Nocardiopsis</taxon>
    </lineage>
</organism>
<dbReference type="Proteomes" id="UP000572635">
    <property type="component" value="Unassembled WGS sequence"/>
</dbReference>
<keyword evidence="1" id="KW-1133">Transmembrane helix</keyword>
<feature type="transmembrane region" description="Helical" evidence="1">
    <location>
        <begin position="102"/>
        <end position="124"/>
    </location>
</feature>
<dbReference type="AlphaFoldDB" id="A0A7W8VDT0"/>
<name>A0A7W8VDT0_9ACTN</name>
<comment type="caution">
    <text evidence="2">The sequence shown here is derived from an EMBL/GenBank/DDBJ whole genome shotgun (WGS) entry which is preliminary data.</text>
</comment>
<dbReference type="RefSeq" id="WP_184391958.1">
    <property type="nucleotide sequence ID" value="NZ_BAAAJD010000042.1"/>
</dbReference>
<keyword evidence="1" id="KW-0812">Transmembrane</keyword>
<feature type="transmembrane region" description="Helical" evidence="1">
    <location>
        <begin position="43"/>
        <end position="64"/>
    </location>
</feature>
<keyword evidence="1" id="KW-0472">Membrane</keyword>
<dbReference type="EMBL" id="JACHDB010000001">
    <property type="protein sequence ID" value="MBB5432385.1"/>
    <property type="molecule type" value="Genomic_DNA"/>
</dbReference>